<sequence>MCERCFAHDAEHKKASRDCHMKRGSPAVVADPRQESGRFHKLLRRTKPFAIVIPVSSMSPLIWIQPATSAGFFLSAFCRLDHCPPVAWRESRSPPGACRSVGVKAGKEKGWRFIASLHQVNPLLEQRKPMRTDAIGLCPLPAQGFNPAPSSAPIARFIH</sequence>
<gene>
    <name evidence="1" type="ORF">KZJ38_02735</name>
</gene>
<protein>
    <submittedName>
        <fullName evidence="1">Uncharacterized protein</fullName>
    </submittedName>
</protein>
<proteinExistence type="predicted"/>
<dbReference type="Proteomes" id="UP000826462">
    <property type="component" value="Chromosome 1"/>
</dbReference>
<dbReference type="RefSeq" id="WP_219798685.1">
    <property type="nucleotide sequence ID" value="NZ_CP080095.1"/>
</dbReference>
<organism evidence="1 2">
    <name type="scientific">Paraburkholderia edwinii</name>
    <dbReference type="NCBI Taxonomy" id="2861782"/>
    <lineage>
        <taxon>Bacteria</taxon>
        <taxon>Pseudomonadati</taxon>
        <taxon>Pseudomonadota</taxon>
        <taxon>Betaproteobacteria</taxon>
        <taxon>Burkholderiales</taxon>
        <taxon>Burkholderiaceae</taxon>
        <taxon>Paraburkholderia</taxon>
    </lineage>
</organism>
<dbReference type="EMBL" id="CP080095">
    <property type="protein sequence ID" value="QYD69318.1"/>
    <property type="molecule type" value="Genomic_DNA"/>
</dbReference>
<keyword evidence="2" id="KW-1185">Reference proteome</keyword>
<accession>A0ABX8UJX1</accession>
<evidence type="ECO:0000313" key="2">
    <source>
        <dbReference type="Proteomes" id="UP000826462"/>
    </source>
</evidence>
<evidence type="ECO:0000313" key="1">
    <source>
        <dbReference type="EMBL" id="QYD69318.1"/>
    </source>
</evidence>
<name>A0ABX8UJX1_9BURK</name>
<reference evidence="1 2" key="1">
    <citation type="submission" date="2021-07" db="EMBL/GenBank/DDBJ databases">
        <title>Paraburkholderia edwinii protects Aspergillus sp. from phenazines by acting as a toxin sponge.</title>
        <authorList>
            <person name="Dahlstrom K.M."/>
            <person name="Newman D.K."/>
        </authorList>
    </citation>
    <scope>NUCLEOTIDE SEQUENCE [LARGE SCALE GENOMIC DNA]</scope>
    <source>
        <strain evidence="1 2">Pe01</strain>
    </source>
</reference>